<reference evidence="3" key="1">
    <citation type="submission" date="2017-12" db="EMBL/GenBank/DDBJ databases">
        <authorList>
            <person name="Diaz M."/>
        </authorList>
    </citation>
    <scope>NUCLEOTIDE SEQUENCE [LARGE SCALE GENOMIC DNA]</scope>
    <source>
        <strain evidence="3">FI11154</strain>
    </source>
</reference>
<feature type="region of interest" description="Disordered" evidence="1">
    <location>
        <begin position="1"/>
        <end position="116"/>
    </location>
</feature>
<dbReference type="Proteomes" id="UP000246073">
    <property type="component" value="Unassembled WGS sequence"/>
</dbReference>
<organism evidence="2 3">
    <name type="scientific">Ochrobactrum soli</name>
    <dbReference type="NCBI Taxonomy" id="2448455"/>
    <lineage>
        <taxon>Bacteria</taxon>
        <taxon>Pseudomonadati</taxon>
        <taxon>Pseudomonadota</taxon>
        <taxon>Alphaproteobacteria</taxon>
        <taxon>Hyphomicrobiales</taxon>
        <taxon>Brucellaceae</taxon>
        <taxon>Brucella/Ochrobactrum group</taxon>
        <taxon>Ochrobactrum</taxon>
    </lineage>
</organism>
<dbReference type="AlphaFoldDB" id="A0A2P9HEW1"/>
<gene>
    <name evidence="2" type="ORF">OHAE_5249</name>
</gene>
<feature type="compositionally biased region" description="Basic and acidic residues" evidence="1">
    <location>
        <begin position="92"/>
        <end position="105"/>
    </location>
</feature>
<accession>A0A2P9HEW1</accession>
<sequence length="128" mass="14856">MTKRHQTRGGENDEHQENERRDHAWHKRPAIKPRLPEGPYDGSRKDQRIHPCSCSPATREQVSRDDKPHTRERVICRTADSDEPDASGDQNHAYKPDGHPKRDSRPVAGRRPIRSVFNHFYDTSDLQS</sequence>
<feature type="compositionally biased region" description="Basic and acidic residues" evidence="1">
    <location>
        <begin position="61"/>
        <end position="75"/>
    </location>
</feature>
<dbReference type="EMBL" id="OOFM01000003">
    <property type="protein sequence ID" value="SPL62642.1"/>
    <property type="molecule type" value="Genomic_DNA"/>
</dbReference>
<proteinExistence type="predicted"/>
<evidence type="ECO:0000313" key="2">
    <source>
        <dbReference type="EMBL" id="SPL62642.1"/>
    </source>
</evidence>
<evidence type="ECO:0000313" key="3">
    <source>
        <dbReference type="Proteomes" id="UP000246073"/>
    </source>
</evidence>
<feature type="compositionally biased region" description="Basic and acidic residues" evidence="1">
    <location>
        <begin position="8"/>
        <end position="22"/>
    </location>
</feature>
<protein>
    <submittedName>
        <fullName evidence="2">Uncharacterized protein</fullName>
    </submittedName>
</protein>
<evidence type="ECO:0000256" key="1">
    <source>
        <dbReference type="SAM" id="MobiDB-lite"/>
    </source>
</evidence>
<name>A0A2P9HEW1_9HYPH</name>